<sequence length="476" mass="53775">MAMVALTEKGFKAIFNEGVDATWAHVDKLQKEHADFYRRLNLDSKNSGKPPSTDPPKTRRRENAGANSRRKSGKKPGGQFGHKGSTREQVKIPDEIHCSAPVTCSCGHQFDGSEEVLKTERRQVTDIPEPQTITREYQALTCECSNCGNLKKGNFPAGVKAPFQYGNNLRAYVNYLMSYQLLPYKRTTELLENLFGLKLSQGTLKNINLSAASMLEEAVEEIKAQLTTSDLVHFDESGLYVEGKRDWLHVASNDSLTYYFHHKSRGIEAMDAAGVIADFEGIACHDYWSPYYHYDCAHQLCNAHHLRDLEGVIQNDGHAWAKSMQEFLRKANSLVKQLKSDGKEPLSPEKLKLLLDEYSQVIKLAYLEMPPTPERKPGQRGRVAKGKSRNLLERFDLRRDEIIDFVKNFSSPFDNNQAERDLRMIKVKQKISGSFRSEDMAQGFLTIRSYISTAIKQGLSAFDTLADGLLGKHFIS</sequence>
<dbReference type="PANTHER" id="PTHR33678">
    <property type="entry name" value="BLL1576 PROTEIN"/>
    <property type="match status" value="1"/>
</dbReference>
<reference evidence="4 5" key="1">
    <citation type="submission" date="2023-02" db="EMBL/GenBank/DDBJ databases">
        <title>Genome sequence of Lentisphaera profundi SAORIC-696.</title>
        <authorList>
            <person name="Kim e."/>
            <person name="Cho J.-C."/>
            <person name="Choi A."/>
            <person name="Kang I."/>
        </authorList>
    </citation>
    <scope>NUCLEOTIDE SEQUENCE [LARGE SCALE GENOMIC DNA]</scope>
    <source>
        <strain evidence="4 5">SAORIC-696</strain>
    </source>
</reference>
<keyword evidence="5" id="KW-1185">Reference proteome</keyword>
<gene>
    <name evidence="4" type="ORF">PQO03_15835</name>
</gene>
<evidence type="ECO:0000259" key="3">
    <source>
        <dbReference type="Pfam" id="PF20042"/>
    </source>
</evidence>
<dbReference type="NCBIfam" id="NF033517">
    <property type="entry name" value="transpos_IS66"/>
    <property type="match status" value="1"/>
</dbReference>
<feature type="domain" description="Transposase IS66 central" evidence="2">
    <location>
        <begin position="164"/>
        <end position="442"/>
    </location>
</feature>
<evidence type="ECO:0000313" key="5">
    <source>
        <dbReference type="Proteomes" id="UP001214250"/>
    </source>
</evidence>
<dbReference type="InterPro" id="IPR052344">
    <property type="entry name" value="Transposase-related"/>
</dbReference>
<dbReference type="InterPro" id="IPR004291">
    <property type="entry name" value="Transposase_IS66_central"/>
</dbReference>
<evidence type="ECO:0000256" key="1">
    <source>
        <dbReference type="SAM" id="MobiDB-lite"/>
    </source>
</evidence>
<proteinExistence type="predicted"/>
<name>A0ABY7W020_9BACT</name>
<evidence type="ECO:0000259" key="2">
    <source>
        <dbReference type="Pfam" id="PF03050"/>
    </source>
</evidence>
<feature type="region of interest" description="Disordered" evidence="1">
    <location>
        <begin position="40"/>
        <end position="92"/>
    </location>
</feature>
<dbReference type="EMBL" id="CP117812">
    <property type="protein sequence ID" value="WDE99307.1"/>
    <property type="molecule type" value="Genomic_DNA"/>
</dbReference>
<dbReference type="Pfam" id="PF20042">
    <property type="entry name" value="DUF6444"/>
    <property type="match status" value="1"/>
</dbReference>
<accession>A0ABY7W020</accession>
<dbReference type="PANTHER" id="PTHR33678:SF1">
    <property type="entry name" value="BLL1576 PROTEIN"/>
    <property type="match status" value="1"/>
</dbReference>
<evidence type="ECO:0000313" key="4">
    <source>
        <dbReference type="EMBL" id="WDE99307.1"/>
    </source>
</evidence>
<organism evidence="4 5">
    <name type="scientific">Lentisphaera profundi</name>
    <dbReference type="NCBI Taxonomy" id="1658616"/>
    <lineage>
        <taxon>Bacteria</taxon>
        <taxon>Pseudomonadati</taxon>
        <taxon>Lentisphaerota</taxon>
        <taxon>Lentisphaeria</taxon>
        <taxon>Lentisphaerales</taxon>
        <taxon>Lentisphaeraceae</taxon>
        <taxon>Lentisphaera</taxon>
    </lineage>
</organism>
<dbReference type="RefSeq" id="WP_274154165.1">
    <property type="nucleotide sequence ID" value="NZ_CP117812.1"/>
</dbReference>
<dbReference type="Proteomes" id="UP001214250">
    <property type="component" value="Chromosome 2"/>
</dbReference>
<dbReference type="InterPro" id="IPR045618">
    <property type="entry name" value="DUF6444"/>
</dbReference>
<dbReference type="Pfam" id="PF03050">
    <property type="entry name" value="DDE_Tnp_IS66"/>
    <property type="match status" value="1"/>
</dbReference>
<feature type="domain" description="DUF6444" evidence="3">
    <location>
        <begin position="20"/>
        <end position="87"/>
    </location>
</feature>
<protein>
    <submittedName>
        <fullName evidence="4">IS66 family transposase</fullName>
    </submittedName>
</protein>